<dbReference type="EMBL" id="JANAVB010040158">
    <property type="protein sequence ID" value="KAJ6798959.1"/>
    <property type="molecule type" value="Genomic_DNA"/>
</dbReference>
<sequence>MRMRRSIEDGTEELAQVSKVFVGCWSIVGRLGINGRDWCVFVVSDPVSDDGGWGRVTGDRDDVVELRWYSEGGLGYGSGGD</sequence>
<name>A0AAX6E4T1_IRIPA</name>
<dbReference type="EMBL" id="JANAVB010023996">
    <property type="protein sequence ID" value="KAJ6822748.1"/>
    <property type="molecule type" value="Genomic_DNA"/>
</dbReference>
<dbReference type="Proteomes" id="UP001140949">
    <property type="component" value="Unassembled WGS sequence"/>
</dbReference>
<evidence type="ECO:0000313" key="2">
    <source>
        <dbReference type="EMBL" id="KAJ6822748.1"/>
    </source>
</evidence>
<comment type="caution">
    <text evidence="1">The sequence shown here is derived from an EMBL/GenBank/DDBJ whole genome shotgun (WGS) entry which is preliminary data.</text>
</comment>
<organism evidence="1 3">
    <name type="scientific">Iris pallida</name>
    <name type="common">Sweet iris</name>
    <dbReference type="NCBI Taxonomy" id="29817"/>
    <lineage>
        <taxon>Eukaryota</taxon>
        <taxon>Viridiplantae</taxon>
        <taxon>Streptophyta</taxon>
        <taxon>Embryophyta</taxon>
        <taxon>Tracheophyta</taxon>
        <taxon>Spermatophyta</taxon>
        <taxon>Magnoliopsida</taxon>
        <taxon>Liliopsida</taxon>
        <taxon>Asparagales</taxon>
        <taxon>Iridaceae</taxon>
        <taxon>Iridoideae</taxon>
        <taxon>Irideae</taxon>
        <taxon>Iris</taxon>
    </lineage>
</organism>
<gene>
    <name evidence="1" type="ORF">M6B38_211340</name>
    <name evidence="2" type="ORF">M6B38_387805</name>
</gene>
<reference evidence="1" key="2">
    <citation type="submission" date="2023-04" db="EMBL/GenBank/DDBJ databases">
        <authorList>
            <person name="Bruccoleri R.E."/>
            <person name="Oakeley E.J."/>
            <person name="Faust A.-M."/>
            <person name="Dessus-Babus S."/>
            <person name="Altorfer M."/>
            <person name="Burckhardt D."/>
            <person name="Oertli M."/>
            <person name="Naumann U."/>
            <person name="Petersen F."/>
            <person name="Wong J."/>
        </authorList>
    </citation>
    <scope>NUCLEOTIDE SEQUENCE</scope>
    <source>
        <strain evidence="1">GSM-AAB239-AS_SAM_17_03QT</strain>
        <tissue evidence="1">Leaf</tissue>
    </source>
</reference>
<evidence type="ECO:0000313" key="1">
    <source>
        <dbReference type="EMBL" id="KAJ6798959.1"/>
    </source>
</evidence>
<dbReference type="AlphaFoldDB" id="A0AAX6E4T1"/>
<reference evidence="1" key="1">
    <citation type="journal article" date="2023" name="GigaByte">
        <title>Genome assembly of the bearded iris, Iris pallida Lam.</title>
        <authorList>
            <person name="Bruccoleri R.E."/>
            <person name="Oakeley E.J."/>
            <person name="Faust A.M.E."/>
            <person name="Altorfer M."/>
            <person name="Dessus-Babus S."/>
            <person name="Burckhardt D."/>
            <person name="Oertli M."/>
            <person name="Naumann U."/>
            <person name="Petersen F."/>
            <person name="Wong J."/>
        </authorList>
    </citation>
    <scope>NUCLEOTIDE SEQUENCE</scope>
    <source>
        <strain evidence="1">GSM-AAB239-AS_SAM_17_03QT</strain>
    </source>
</reference>
<accession>A0AAX6E4T1</accession>
<protein>
    <submittedName>
        <fullName evidence="1">Uncharacterized protein</fullName>
    </submittedName>
</protein>
<proteinExistence type="predicted"/>
<keyword evidence="3" id="KW-1185">Reference proteome</keyword>
<evidence type="ECO:0000313" key="3">
    <source>
        <dbReference type="Proteomes" id="UP001140949"/>
    </source>
</evidence>